<dbReference type="Pfam" id="PF00534">
    <property type="entry name" value="Glycos_transf_1"/>
    <property type="match status" value="1"/>
</dbReference>
<dbReference type="AlphaFoldDB" id="A0A6B2M3B8"/>
<dbReference type="EMBL" id="JAAGNX010000002">
    <property type="protein sequence ID" value="NDV62305.1"/>
    <property type="molecule type" value="Genomic_DNA"/>
</dbReference>
<accession>A0A6B2M3B8</accession>
<proteinExistence type="predicted"/>
<dbReference type="Gene3D" id="3.40.50.2000">
    <property type="entry name" value="Glycogen Phosphorylase B"/>
    <property type="match status" value="2"/>
</dbReference>
<dbReference type="SUPFAM" id="SSF53756">
    <property type="entry name" value="UDP-Glycosyltransferase/glycogen phosphorylase"/>
    <property type="match status" value="1"/>
</dbReference>
<organism evidence="2 3">
    <name type="scientific">Oceanipulchritudo coccoides</name>
    <dbReference type="NCBI Taxonomy" id="2706888"/>
    <lineage>
        <taxon>Bacteria</taxon>
        <taxon>Pseudomonadati</taxon>
        <taxon>Verrucomicrobiota</taxon>
        <taxon>Opitutia</taxon>
        <taxon>Puniceicoccales</taxon>
        <taxon>Oceanipulchritudinaceae</taxon>
        <taxon>Oceanipulchritudo</taxon>
    </lineage>
</organism>
<gene>
    <name evidence="2" type="ORF">G0Q06_07585</name>
</gene>
<keyword evidence="2" id="KW-0808">Transferase</keyword>
<comment type="caution">
    <text evidence="2">The sequence shown here is derived from an EMBL/GenBank/DDBJ whole genome shotgun (WGS) entry which is preliminary data.</text>
</comment>
<evidence type="ECO:0000313" key="2">
    <source>
        <dbReference type="EMBL" id="NDV62305.1"/>
    </source>
</evidence>
<feature type="domain" description="Glycosyl transferase family 1" evidence="1">
    <location>
        <begin position="205"/>
        <end position="348"/>
    </location>
</feature>
<dbReference type="PANTHER" id="PTHR12526">
    <property type="entry name" value="GLYCOSYLTRANSFERASE"/>
    <property type="match status" value="1"/>
</dbReference>
<evidence type="ECO:0000259" key="1">
    <source>
        <dbReference type="Pfam" id="PF00534"/>
    </source>
</evidence>
<dbReference type="Proteomes" id="UP000478417">
    <property type="component" value="Unassembled WGS sequence"/>
</dbReference>
<dbReference type="CDD" id="cd03801">
    <property type="entry name" value="GT4_PimA-like"/>
    <property type="match status" value="1"/>
</dbReference>
<sequence>MKHSFAATNPCHVYDMALALWEKKALGAYFSGYPRWRLKPPPAFPIKTKAFRTLVTYGMQRLPEALRINDDSMFRWQDAGFDRAVSRSLAGEGFIHGIPGQCLEIFKRARTIGMRTILNHASGPVEQQRAMIAPEYERVGLDLEALVPFPKGYEERLHGERQLADVHCVASTVVRDQLISDGIPAEQIWVVPYGADAALFAKRRTVPSGPFRICFAGRQSLRKGIHYLLKALESVDSQGWELHCFGMEFKETARDFSEFSGGAKVLQRGSVPQKELAESLREMDVLVLPSAEEAFGLVVVQALEIGVPCIVSDRVGAKDLIRDGESGSIVPFADHEAIANSLLDWQEKRLTVEDHFPWSACADNLLLQASQSLPS</sequence>
<name>A0A6B2M3B8_9BACT</name>
<dbReference type="GO" id="GO:0016757">
    <property type="term" value="F:glycosyltransferase activity"/>
    <property type="evidence" value="ECO:0007669"/>
    <property type="project" value="InterPro"/>
</dbReference>
<dbReference type="InterPro" id="IPR001296">
    <property type="entry name" value="Glyco_trans_1"/>
</dbReference>
<protein>
    <submittedName>
        <fullName evidence="2">Glycosyltransferase family 4 protein</fullName>
    </submittedName>
</protein>
<evidence type="ECO:0000313" key="3">
    <source>
        <dbReference type="Proteomes" id="UP000478417"/>
    </source>
</evidence>
<dbReference type="RefSeq" id="WP_163964078.1">
    <property type="nucleotide sequence ID" value="NZ_JAAGNX010000002.1"/>
</dbReference>
<keyword evidence="3" id="KW-1185">Reference proteome</keyword>
<reference evidence="2 3" key="1">
    <citation type="submission" date="2020-02" db="EMBL/GenBank/DDBJ databases">
        <title>Albibacoteraceae fam. nov., the first described family within the subdivision 4 Verrucomicrobia.</title>
        <authorList>
            <person name="Xi F."/>
        </authorList>
    </citation>
    <scope>NUCLEOTIDE SEQUENCE [LARGE SCALE GENOMIC DNA]</scope>
    <source>
        <strain evidence="2 3">CK1056</strain>
    </source>
</reference>